<gene>
    <name evidence="1" type="ORF">METZ01_LOCUS358671</name>
</gene>
<name>A0A382S9C0_9ZZZZ</name>
<evidence type="ECO:0000313" key="1">
    <source>
        <dbReference type="EMBL" id="SVD05817.1"/>
    </source>
</evidence>
<accession>A0A382S9C0</accession>
<organism evidence="1">
    <name type="scientific">marine metagenome</name>
    <dbReference type="NCBI Taxonomy" id="408172"/>
    <lineage>
        <taxon>unclassified sequences</taxon>
        <taxon>metagenomes</taxon>
        <taxon>ecological metagenomes</taxon>
    </lineage>
</organism>
<sequence>AYEKADADGDMHKSLLDLGESLLTYMVGIMFGEYKRSGEVSEKLETEFYKYSSRKPSFGVFLSFMRILSNEMGQTILSDKFDKGKKYPSVSDFIFEFDLLKQVINEGADDGFSDKLEVLRKGRSVGQKGLMDFFNTFIMIRNIYAHPDEKAGPKDQKRKWPLGDEYYSLINSLMHTALSELIDDFEILKEYKPILAKTLDDKGNKGKFELEIGTKGSELELKLSNEDLRFVSTDVRYLLDPNEKLFVKFYYSKIPQLNPDVAKKIIDREKAKAMEPHMIEMIENKLADDGKIDDMEYLILRDTAKTSSISLERL</sequence>
<dbReference type="AlphaFoldDB" id="A0A382S9C0"/>
<reference evidence="1" key="1">
    <citation type="submission" date="2018-05" db="EMBL/GenBank/DDBJ databases">
        <authorList>
            <person name="Lanie J.A."/>
            <person name="Ng W.-L."/>
            <person name="Kazmierczak K.M."/>
            <person name="Andrzejewski T.M."/>
            <person name="Davidsen T.M."/>
            <person name="Wayne K.J."/>
            <person name="Tettelin H."/>
            <person name="Glass J.I."/>
            <person name="Rusch D."/>
            <person name="Podicherti R."/>
            <person name="Tsui H.-C.T."/>
            <person name="Winkler M.E."/>
        </authorList>
    </citation>
    <scope>NUCLEOTIDE SEQUENCE</scope>
</reference>
<dbReference type="EMBL" id="UINC01126990">
    <property type="protein sequence ID" value="SVD05817.1"/>
    <property type="molecule type" value="Genomic_DNA"/>
</dbReference>
<protein>
    <submittedName>
        <fullName evidence="1">Uncharacterized protein</fullName>
    </submittedName>
</protein>
<proteinExistence type="predicted"/>
<feature type="non-terminal residue" evidence="1">
    <location>
        <position position="1"/>
    </location>
</feature>
<feature type="non-terminal residue" evidence="1">
    <location>
        <position position="314"/>
    </location>
</feature>